<sequence length="489" mass="55630">MIDLKPLTIGPILGYVTDRSARIFGRGEYVPSPHILPVNLGVQSYQLFESSWGAARFREKGSSEFNLPQFFKLNPNADMSGVVTFENLKPDTHYEYEIGWFIGETEPEIGVSINWSGAIKQHFKSGTNNGQEPRSFVYGACRYMQRLAPGIWRYGEDGDKTFGTILKQIEDGLAIDALLMVGDQIYADDNFTEVTDQDLTVERYFDRYRNTFGQPAIRQLMGQVPTYMTLDDHEILDNWPKDAGDRQWTLIYPAAIQAYETYQLSHSPLFASPDIDEEERHTGEWGYCRLWYQFQDGCCDFFALDCRTERELGDTPETRAMLGSRQMEALKKWLCDGSGRIKFVITSVPFFPDKLSGGGLDQDKWGGFLKQRTELLDLIFERDLKRVVFLAGDVACGMSAEVYCPEKPDFKVVSVISSGLFWPFTHRAAKHFQMNGKLATLSSHQYELVHCGPVVSIDHFTRINANLDGLIVEMFSSTGRPCGRKIHEF</sequence>
<dbReference type="eggNOG" id="COG3540">
    <property type="taxonomic scope" value="Bacteria"/>
</dbReference>
<dbReference type="OrthoDB" id="9795624at2"/>
<dbReference type="PANTHER" id="PTHR37031:SF2">
    <property type="entry name" value="PHOD-LIKE PHOSPHATASE METALLOPHOSPHATASE DOMAIN-CONTAINING PROTEIN"/>
    <property type="match status" value="1"/>
</dbReference>
<proteinExistence type="predicted"/>
<dbReference type="SUPFAM" id="SSF56300">
    <property type="entry name" value="Metallo-dependent phosphatases"/>
    <property type="match status" value="1"/>
</dbReference>
<keyword evidence="3" id="KW-1185">Reference proteome</keyword>
<dbReference type="HOGENOM" id="CLU_589072_0_0_3"/>
<evidence type="ECO:0000259" key="1">
    <source>
        <dbReference type="Pfam" id="PF09423"/>
    </source>
</evidence>
<dbReference type="RefSeq" id="WP_012594237.1">
    <property type="nucleotide sequence ID" value="NC_011726.1"/>
</dbReference>
<feature type="domain" description="PhoD-like phosphatase metallophosphatase" evidence="1">
    <location>
        <begin position="164"/>
        <end position="402"/>
    </location>
</feature>
<dbReference type="PANTHER" id="PTHR37031">
    <property type="entry name" value="METALLOPHOSPHATASE BINDING DOMAIN PROTEIN"/>
    <property type="match status" value="1"/>
</dbReference>
<organism evidence="2 3">
    <name type="scientific">Rippkaea orientalis (strain PCC 8801 / RF-1)</name>
    <name type="common">Cyanothece sp. (strain PCC 8801)</name>
    <dbReference type="NCBI Taxonomy" id="41431"/>
    <lineage>
        <taxon>Bacteria</taxon>
        <taxon>Bacillati</taxon>
        <taxon>Cyanobacteriota</taxon>
        <taxon>Cyanophyceae</taxon>
        <taxon>Oscillatoriophycideae</taxon>
        <taxon>Chroococcales</taxon>
        <taxon>Aphanothecaceae</taxon>
        <taxon>Rippkaea</taxon>
        <taxon>Rippkaea orientalis</taxon>
    </lineage>
</organism>
<accession>B7JZL9</accession>
<dbReference type="Proteomes" id="UP000008204">
    <property type="component" value="Chromosome"/>
</dbReference>
<dbReference type="STRING" id="41431.PCC8801_0884"/>
<dbReference type="Pfam" id="PF09423">
    <property type="entry name" value="PhoD"/>
    <property type="match status" value="1"/>
</dbReference>
<dbReference type="EMBL" id="CP001287">
    <property type="protein sequence ID" value="ACK64962.1"/>
    <property type="molecule type" value="Genomic_DNA"/>
</dbReference>
<dbReference type="KEGG" id="cyp:PCC8801_0884"/>
<evidence type="ECO:0000313" key="2">
    <source>
        <dbReference type="EMBL" id="ACK64962.1"/>
    </source>
</evidence>
<dbReference type="InterPro" id="IPR018946">
    <property type="entry name" value="PhoD-like_MPP"/>
</dbReference>
<dbReference type="Gene3D" id="3.60.21.70">
    <property type="entry name" value="PhoD-like phosphatase"/>
    <property type="match status" value="1"/>
</dbReference>
<gene>
    <name evidence="2" type="ordered locus">PCC8801_0884</name>
</gene>
<protein>
    <submittedName>
        <fullName evidence="2">Alkaline phosphatase</fullName>
    </submittedName>
</protein>
<dbReference type="InterPro" id="IPR038607">
    <property type="entry name" value="PhoD-like_sf"/>
</dbReference>
<dbReference type="CDD" id="cd07389">
    <property type="entry name" value="MPP_PhoD"/>
    <property type="match status" value="1"/>
</dbReference>
<name>B7JZL9_RIPO1</name>
<dbReference type="InterPro" id="IPR029052">
    <property type="entry name" value="Metallo-depent_PP-like"/>
</dbReference>
<evidence type="ECO:0000313" key="3">
    <source>
        <dbReference type="Proteomes" id="UP000008204"/>
    </source>
</evidence>
<dbReference type="AlphaFoldDB" id="B7JZL9"/>
<reference evidence="3" key="1">
    <citation type="journal article" date="2011" name="MBio">
        <title>Novel metabolic attributes of the genus Cyanothece, comprising a group of unicellular nitrogen-fixing Cyanobacteria.</title>
        <authorList>
            <person name="Bandyopadhyay A."/>
            <person name="Elvitigala T."/>
            <person name="Welsh E."/>
            <person name="Stockel J."/>
            <person name="Liberton M."/>
            <person name="Min H."/>
            <person name="Sherman L.A."/>
            <person name="Pakrasi H.B."/>
        </authorList>
    </citation>
    <scope>NUCLEOTIDE SEQUENCE [LARGE SCALE GENOMIC DNA]</scope>
    <source>
        <strain evidence="3">PCC 8801</strain>
    </source>
</reference>